<reference evidence="2 3" key="1">
    <citation type="submission" date="2019-03" db="EMBL/GenBank/DDBJ databases">
        <title>Genomic Encyclopedia of Archaeal and Bacterial Type Strains, Phase II (KMG-II): from individual species to whole genera.</title>
        <authorList>
            <person name="Goeker M."/>
        </authorList>
    </citation>
    <scope>NUCLEOTIDE SEQUENCE [LARGE SCALE GENOMIC DNA]</scope>
    <source>
        <strain evidence="2 3">DSM 19035</strain>
    </source>
</reference>
<proteinExistence type="predicted"/>
<dbReference type="Pfam" id="PF05139">
    <property type="entry name" value="Erythro_esteras"/>
    <property type="match status" value="1"/>
</dbReference>
<keyword evidence="1" id="KW-0732">Signal</keyword>
<comment type="caution">
    <text evidence="2">The sequence shown here is derived from an EMBL/GenBank/DDBJ whole genome shotgun (WGS) entry which is preliminary data.</text>
</comment>
<dbReference type="PANTHER" id="PTHR31299">
    <property type="entry name" value="ESTERASE, PUTATIVE (AFU_ORTHOLOGUE AFUA_1G05850)-RELATED"/>
    <property type="match status" value="1"/>
</dbReference>
<dbReference type="GO" id="GO:0046677">
    <property type="term" value="P:response to antibiotic"/>
    <property type="evidence" value="ECO:0007669"/>
    <property type="project" value="InterPro"/>
</dbReference>
<evidence type="ECO:0000313" key="2">
    <source>
        <dbReference type="EMBL" id="TDQ11859.1"/>
    </source>
</evidence>
<gene>
    <name evidence="2" type="ORF">ATK78_0989</name>
</gene>
<dbReference type="RefSeq" id="WP_166664823.1">
    <property type="nucleotide sequence ID" value="NZ_SNYC01000003.1"/>
</dbReference>
<sequence>MRSTPIKSTVLAVAAFIQFTTASAQQTPAIVDASIQQKEVKTISLDNFKSFKASVRSLTDQMGLKKIVGLAEGTHGTAEFYKVRSWISRILIEDKGFRNIAFENDLSDVWFLNEQLKSGTDLNVLMKDHLMSIWQNEETKELLSWVKKYNKTHKDQVTISGIDYPLLKPDVDMLLALLANEKDASVLSALSAVKSLEKAAALQDEAWNGMNDTTYKADMKTVFTGSKRGYVVADSIGKLLGVLNLNLKLQADVQRTIANLKQGFAPFYGLVDEGDRDSLMAFNASLSLKSESDKMIIWAHNAHLAKSKIYGGAVGGTGGYLLKLFPDNYFVLGTGTANGTFAATTDKRPTNTNPMKAYPLEEPSKDSWETILKNAGPSAFYLNTSKYNPGKLVKPLRFIGFSPKSGASSYDQTNLSDHFDAYLFIKETKAATPLK</sequence>
<dbReference type="InterPro" id="IPR007815">
    <property type="entry name" value="Emycin_Estase"/>
</dbReference>
<evidence type="ECO:0000313" key="3">
    <source>
        <dbReference type="Proteomes" id="UP000295620"/>
    </source>
</evidence>
<dbReference type="PANTHER" id="PTHR31299:SF0">
    <property type="entry name" value="ESTERASE, PUTATIVE (AFU_ORTHOLOGUE AFUA_1G05850)-RELATED"/>
    <property type="match status" value="1"/>
</dbReference>
<protein>
    <submittedName>
        <fullName evidence="2">Erythromycin esterase-like protein</fullName>
    </submittedName>
</protein>
<dbReference type="Gene3D" id="3.30.1870.10">
    <property type="entry name" value="EreA-like, domain 2"/>
    <property type="match status" value="1"/>
</dbReference>
<accession>A0A4R6T1C0</accession>
<keyword evidence="3" id="KW-1185">Reference proteome</keyword>
<dbReference type="Gene3D" id="1.20.1440.30">
    <property type="entry name" value="Biosynthetic Protein domain"/>
    <property type="match status" value="1"/>
</dbReference>
<dbReference type="Proteomes" id="UP000295620">
    <property type="component" value="Unassembled WGS sequence"/>
</dbReference>
<evidence type="ECO:0000256" key="1">
    <source>
        <dbReference type="SAM" id="SignalP"/>
    </source>
</evidence>
<dbReference type="Gene3D" id="3.40.1660.10">
    <property type="entry name" value="EreA-like (biosynthetic domain)"/>
    <property type="match status" value="1"/>
</dbReference>
<dbReference type="AlphaFoldDB" id="A0A4R6T1C0"/>
<dbReference type="SUPFAM" id="SSF159501">
    <property type="entry name" value="EreA/ChaN-like"/>
    <property type="match status" value="1"/>
</dbReference>
<feature type="signal peptide" evidence="1">
    <location>
        <begin position="1"/>
        <end position="24"/>
    </location>
</feature>
<dbReference type="CDD" id="cd14728">
    <property type="entry name" value="Ere-like"/>
    <property type="match status" value="1"/>
</dbReference>
<name>A0A4R6T1C0_9SPHI</name>
<feature type="chain" id="PRO_5020974500" evidence="1">
    <location>
        <begin position="25"/>
        <end position="435"/>
    </location>
</feature>
<dbReference type="InterPro" id="IPR052036">
    <property type="entry name" value="Hydrolase/PRTase-associated"/>
</dbReference>
<dbReference type="EMBL" id="SNYC01000003">
    <property type="protein sequence ID" value="TDQ11859.1"/>
    <property type="molecule type" value="Genomic_DNA"/>
</dbReference>
<organism evidence="2 3">
    <name type="scientific">Pedobacter metabolipauper</name>
    <dbReference type="NCBI Taxonomy" id="425513"/>
    <lineage>
        <taxon>Bacteria</taxon>
        <taxon>Pseudomonadati</taxon>
        <taxon>Bacteroidota</taxon>
        <taxon>Sphingobacteriia</taxon>
        <taxon>Sphingobacteriales</taxon>
        <taxon>Sphingobacteriaceae</taxon>
        <taxon>Pedobacter</taxon>
    </lineage>
</organism>